<feature type="domain" description="SHSP" evidence="3">
    <location>
        <begin position="47"/>
        <end position="159"/>
    </location>
</feature>
<accession>A0A399EP55</accession>
<evidence type="ECO:0000313" key="4">
    <source>
        <dbReference type="EMBL" id="RIH85240.1"/>
    </source>
</evidence>
<organism evidence="4 5">
    <name type="scientific">Calidithermus roseus</name>
    <dbReference type="NCBI Taxonomy" id="1644118"/>
    <lineage>
        <taxon>Bacteria</taxon>
        <taxon>Thermotogati</taxon>
        <taxon>Deinococcota</taxon>
        <taxon>Deinococci</taxon>
        <taxon>Thermales</taxon>
        <taxon>Thermaceae</taxon>
        <taxon>Calidithermus</taxon>
    </lineage>
</organism>
<dbReference type="AlphaFoldDB" id="A0A399EP55"/>
<reference evidence="4 5" key="1">
    <citation type="submission" date="2018-08" db="EMBL/GenBank/DDBJ databases">
        <title>Meiothermus roseus NBRC 110900 genome sequencing project.</title>
        <authorList>
            <person name="Da Costa M.S."/>
            <person name="Albuquerque L."/>
            <person name="Raposo P."/>
            <person name="Froufe H.J.C."/>
            <person name="Barroso C.S."/>
            <person name="Egas C."/>
        </authorList>
    </citation>
    <scope>NUCLEOTIDE SEQUENCE [LARGE SCALE GENOMIC DNA]</scope>
    <source>
        <strain evidence="4 5">NBRC 110900</strain>
    </source>
</reference>
<dbReference type="CDD" id="cd06464">
    <property type="entry name" value="ACD_sHsps-like"/>
    <property type="match status" value="1"/>
</dbReference>
<comment type="similarity">
    <text evidence="1 2">Belongs to the small heat shock protein (HSP20) family.</text>
</comment>
<evidence type="ECO:0000256" key="1">
    <source>
        <dbReference type="PROSITE-ProRule" id="PRU00285"/>
    </source>
</evidence>
<dbReference type="EMBL" id="QWLA01000045">
    <property type="protein sequence ID" value="RIH85240.1"/>
    <property type="molecule type" value="Genomic_DNA"/>
</dbReference>
<sequence length="159" mass="17855">MLDIARRQNLQPVPFRSWNLANFGGFNDLFSEFDRLWGELTAPFSSQFRWAASYPVDLYETGDSVVLEMAVPGIRKEDLDISIEGNQLTIRGKYPEIPEGDERRYWVQGIPHGAFSRSVSLPASVEVDKVKAVINDGLLTLTMPKVAEARVRKIAIASN</sequence>
<keyword evidence="4" id="KW-0346">Stress response</keyword>
<dbReference type="Gene3D" id="2.60.40.790">
    <property type="match status" value="1"/>
</dbReference>
<protein>
    <submittedName>
        <fullName evidence="4">18 kDa heat shock protein</fullName>
    </submittedName>
</protein>
<name>A0A399EP55_9DEIN</name>
<comment type="caution">
    <text evidence="4">The sequence shown here is derived from an EMBL/GenBank/DDBJ whole genome shotgun (WGS) entry which is preliminary data.</text>
</comment>
<dbReference type="PANTHER" id="PTHR11527">
    <property type="entry name" value="HEAT-SHOCK PROTEIN 20 FAMILY MEMBER"/>
    <property type="match status" value="1"/>
</dbReference>
<dbReference type="PROSITE" id="PS01031">
    <property type="entry name" value="SHSP"/>
    <property type="match status" value="1"/>
</dbReference>
<dbReference type="Pfam" id="PF00011">
    <property type="entry name" value="HSP20"/>
    <property type="match status" value="1"/>
</dbReference>
<gene>
    <name evidence="4" type="ORF">Mrose_02298</name>
</gene>
<dbReference type="SUPFAM" id="SSF49764">
    <property type="entry name" value="HSP20-like chaperones"/>
    <property type="match status" value="1"/>
</dbReference>
<proteinExistence type="inferred from homology"/>
<evidence type="ECO:0000259" key="3">
    <source>
        <dbReference type="PROSITE" id="PS01031"/>
    </source>
</evidence>
<evidence type="ECO:0000313" key="5">
    <source>
        <dbReference type="Proteomes" id="UP000265341"/>
    </source>
</evidence>
<dbReference type="Proteomes" id="UP000265341">
    <property type="component" value="Unassembled WGS sequence"/>
</dbReference>
<dbReference type="OrthoDB" id="9811615at2"/>
<evidence type="ECO:0000256" key="2">
    <source>
        <dbReference type="RuleBase" id="RU003616"/>
    </source>
</evidence>
<dbReference type="InterPro" id="IPR031107">
    <property type="entry name" value="Small_HSP"/>
</dbReference>
<dbReference type="RefSeq" id="WP_119278414.1">
    <property type="nucleotide sequence ID" value="NZ_QWLA01000045.1"/>
</dbReference>
<keyword evidence="5" id="KW-1185">Reference proteome</keyword>
<dbReference type="InterPro" id="IPR002068">
    <property type="entry name" value="A-crystallin/Hsp20_dom"/>
</dbReference>
<dbReference type="InterPro" id="IPR008978">
    <property type="entry name" value="HSP20-like_chaperone"/>
</dbReference>